<reference evidence="1" key="1">
    <citation type="submission" date="2020-04" db="EMBL/GenBank/DDBJ databases">
        <authorList>
            <person name="Broberg M."/>
        </authorList>
    </citation>
    <scope>NUCLEOTIDE SEQUENCE</scope>
</reference>
<keyword evidence="2" id="KW-1185">Reference proteome</keyword>
<comment type="caution">
    <text evidence="1">The sequence shown here is derived from an EMBL/GenBank/DDBJ whole genome shotgun (WGS) entry which is preliminary data.</text>
</comment>
<name>A0ACA9US98_BIOOC</name>
<dbReference type="Proteomes" id="UP000836387">
    <property type="component" value="Unassembled WGS sequence"/>
</dbReference>
<gene>
    <name evidence="1" type="ORF">CRV2_00008230</name>
</gene>
<proteinExistence type="predicted"/>
<evidence type="ECO:0000313" key="1">
    <source>
        <dbReference type="EMBL" id="CAG9956324.1"/>
    </source>
</evidence>
<accession>A0ACA9US98</accession>
<sequence length="439" mass="50953">MSYLFIATPDSSPQSASQLNPIIVIPMEESLISLQVTHWLETLHAFLAPMEELLSHLPLVSDWLGASGLYLPPMEELLNHQHHSAASVILAAILTTLTLAQVSRWLETSGVYHSYDESVFRGTTTLLRAIYALFSWSTLRGLFPSNETDRERDRRLLDNCANNDLLPPRRSNSTSRRVDFPRARLRRFKDQWKDKSFPGSSRPPWIREQRLAWERNVCGLYMEALVRDHDALEGQLAERDASLETLRGQMAELELRVEQNRNWYCKIWNRHKPGDVVSRAPMSLAKMALRQTDLWEAMYRQSLMRMGDELQTLSLQLDKMTDSERALKKKVAGFAKEREVHRIEREEDQALIERLRRELEDSLKQAHVEGQDEERVEDVIAEETHKEENDDDDERQIAASARRVKHKTSKESIILESKHLSEELMDTDINDDDMIISWE</sequence>
<dbReference type="EMBL" id="CADEHS020000645">
    <property type="protein sequence ID" value="CAG9956324.1"/>
    <property type="molecule type" value="Genomic_DNA"/>
</dbReference>
<protein>
    <submittedName>
        <fullName evidence="1">Uncharacterized protein</fullName>
    </submittedName>
</protein>
<organism evidence="1 2">
    <name type="scientific">Clonostachys rosea f. rosea IK726</name>
    <dbReference type="NCBI Taxonomy" id="1349383"/>
    <lineage>
        <taxon>Eukaryota</taxon>
        <taxon>Fungi</taxon>
        <taxon>Dikarya</taxon>
        <taxon>Ascomycota</taxon>
        <taxon>Pezizomycotina</taxon>
        <taxon>Sordariomycetes</taxon>
        <taxon>Hypocreomycetidae</taxon>
        <taxon>Hypocreales</taxon>
        <taxon>Bionectriaceae</taxon>
        <taxon>Clonostachys</taxon>
    </lineage>
</organism>
<reference evidence="1" key="2">
    <citation type="submission" date="2021-10" db="EMBL/GenBank/DDBJ databases">
        <authorList>
            <person name="Piombo E."/>
        </authorList>
    </citation>
    <scope>NUCLEOTIDE SEQUENCE</scope>
</reference>
<evidence type="ECO:0000313" key="2">
    <source>
        <dbReference type="Proteomes" id="UP000836387"/>
    </source>
</evidence>